<protein>
    <recommendedName>
        <fullName evidence="4">Helix-turn-helix domain-containing protein</fullName>
    </recommendedName>
</protein>
<accession>A0ABN2NCV8</accession>
<gene>
    <name evidence="2" type="ORF">GCM10009751_20370</name>
</gene>
<name>A0ABN2NCV8_9MICO</name>
<evidence type="ECO:0000256" key="1">
    <source>
        <dbReference type="SAM" id="MobiDB-lite"/>
    </source>
</evidence>
<dbReference type="Proteomes" id="UP001501094">
    <property type="component" value="Unassembled WGS sequence"/>
</dbReference>
<evidence type="ECO:0008006" key="4">
    <source>
        <dbReference type="Google" id="ProtNLM"/>
    </source>
</evidence>
<proteinExistence type="predicted"/>
<reference evidence="2 3" key="1">
    <citation type="journal article" date="2019" name="Int. J. Syst. Evol. Microbiol.">
        <title>The Global Catalogue of Microorganisms (GCM) 10K type strain sequencing project: providing services to taxonomists for standard genome sequencing and annotation.</title>
        <authorList>
            <consortium name="The Broad Institute Genomics Platform"/>
            <consortium name="The Broad Institute Genome Sequencing Center for Infectious Disease"/>
            <person name="Wu L."/>
            <person name="Ma J."/>
        </authorList>
    </citation>
    <scope>NUCLEOTIDE SEQUENCE [LARGE SCALE GENOMIC DNA]</scope>
    <source>
        <strain evidence="2 3">JCM 14326</strain>
    </source>
</reference>
<evidence type="ECO:0000313" key="3">
    <source>
        <dbReference type="Proteomes" id="UP001501094"/>
    </source>
</evidence>
<organism evidence="2 3">
    <name type="scientific">Myceligenerans crystallogenes</name>
    <dbReference type="NCBI Taxonomy" id="316335"/>
    <lineage>
        <taxon>Bacteria</taxon>
        <taxon>Bacillati</taxon>
        <taxon>Actinomycetota</taxon>
        <taxon>Actinomycetes</taxon>
        <taxon>Micrococcales</taxon>
        <taxon>Promicromonosporaceae</taxon>
        <taxon>Myceligenerans</taxon>
    </lineage>
</organism>
<keyword evidence="3" id="KW-1185">Reference proteome</keyword>
<sequence>MVPETSAAARSAIEPLLTADELANYLKRSPQWVRTHAVELRGMKVGQCWRFDLAETKAAIQVTRTPGLSEKRPADADPWAPTPLSAKHQATKRRRAAGLM</sequence>
<evidence type="ECO:0000313" key="2">
    <source>
        <dbReference type="EMBL" id="GAA1862495.1"/>
    </source>
</evidence>
<feature type="compositionally biased region" description="Basic residues" evidence="1">
    <location>
        <begin position="89"/>
        <end position="100"/>
    </location>
</feature>
<dbReference type="EMBL" id="BAAANL010000003">
    <property type="protein sequence ID" value="GAA1862495.1"/>
    <property type="molecule type" value="Genomic_DNA"/>
</dbReference>
<feature type="region of interest" description="Disordered" evidence="1">
    <location>
        <begin position="64"/>
        <end position="100"/>
    </location>
</feature>
<comment type="caution">
    <text evidence="2">The sequence shown here is derived from an EMBL/GenBank/DDBJ whole genome shotgun (WGS) entry which is preliminary data.</text>
</comment>